<keyword evidence="1" id="KW-0472">Membrane</keyword>
<feature type="transmembrane region" description="Helical" evidence="1">
    <location>
        <begin position="388"/>
        <end position="411"/>
    </location>
</feature>
<name>A0A3B1AMY0_9ZZZZ</name>
<dbReference type="Gene3D" id="3.30.70.1440">
    <property type="entry name" value="Multidrug efflux transporter AcrB pore domain"/>
    <property type="match status" value="1"/>
</dbReference>
<feature type="transmembrane region" description="Helical" evidence="1">
    <location>
        <begin position="1000"/>
        <end position="1020"/>
    </location>
</feature>
<feature type="transmembrane region" description="Helical" evidence="1">
    <location>
        <begin position="966"/>
        <end position="988"/>
    </location>
</feature>
<dbReference type="Gene3D" id="3.30.2090.10">
    <property type="entry name" value="Multidrug efflux transporter AcrB TolC docking domain, DN and DC subdomains"/>
    <property type="match status" value="2"/>
</dbReference>
<feature type="transmembrane region" description="Helical" evidence="1">
    <location>
        <begin position="529"/>
        <end position="548"/>
    </location>
</feature>
<dbReference type="SUPFAM" id="SSF82714">
    <property type="entry name" value="Multidrug efflux transporter AcrB TolC docking domain, DN and DC subdomains"/>
    <property type="match status" value="2"/>
</dbReference>
<dbReference type="GO" id="GO:0042910">
    <property type="term" value="F:xenobiotic transmembrane transporter activity"/>
    <property type="evidence" value="ECO:0007669"/>
    <property type="project" value="TreeGrafter"/>
</dbReference>
<dbReference type="Gene3D" id="1.20.1640.10">
    <property type="entry name" value="Multidrug efflux transporter AcrB transmembrane domain"/>
    <property type="match status" value="2"/>
</dbReference>
<feature type="transmembrane region" description="Helical" evidence="1">
    <location>
        <begin position="895"/>
        <end position="914"/>
    </location>
</feature>
<dbReference type="AlphaFoldDB" id="A0A3B1AMY0"/>
<dbReference type="InterPro" id="IPR001036">
    <property type="entry name" value="Acrflvin-R"/>
</dbReference>
<evidence type="ECO:0000313" key="2">
    <source>
        <dbReference type="EMBL" id="VAW95264.1"/>
    </source>
</evidence>
<dbReference type="PANTHER" id="PTHR32063:SF33">
    <property type="entry name" value="RND SUPERFAMILY EFFLUX PUMP PERMEASE COMPONENT"/>
    <property type="match status" value="1"/>
</dbReference>
<feature type="transmembrane region" description="Helical" evidence="1">
    <location>
        <begin position="865"/>
        <end position="883"/>
    </location>
</feature>
<dbReference type="GO" id="GO:0005886">
    <property type="term" value="C:plasma membrane"/>
    <property type="evidence" value="ECO:0007669"/>
    <property type="project" value="TreeGrafter"/>
</dbReference>
<feature type="transmembrane region" description="Helical" evidence="1">
    <location>
        <begin position="12"/>
        <end position="30"/>
    </location>
</feature>
<evidence type="ECO:0000256" key="1">
    <source>
        <dbReference type="SAM" id="Phobius"/>
    </source>
</evidence>
<dbReference type="PANTHER" id="PTHR32063">
    <property type="match status" value="1"/>
</dbReference>
<dbReference type="SUPFAM" id="SSF82866">
    <property type="entry name" value="Multidrug efflux transporter AcrB transmembrane domain"/>
    <property type="match status" value="2"/>
</dbReference>
<dbReference type="Gene3D" id="3.30.70.1320">
    <property type="entry name" value="Multidrug efflux transporter AcrB pore domain like"/>
    <property type="match status" value="1"/>
</dbReference>
<protein>
    <submittedName>
        <fullName evidence="2">RND multidrug efflux transporter Acriflavin resistance protein</fullName>
    </submittedName>
</protein>
<dbReference type="SUPFAM" id="SSF82693">
    <property type="entry name" value="Multidrug efflux transporter AcrB pore domain, PN1, PN2, PC1 and PC2 subdomains"/>
    <property type="match status" value="2"/>
</dbReference>
<dbReference type="Pfam" id="PF00873">
    <property type="entry name" value="ACR_tran"/>
    <property type="match status" value="1"/>
</dbReference>
<proteinExistence type="predicted"/>
<dbReference type="Gene3D" id="3.30.70.1430">
    <property type="entry name" value="Multidrug efflux transporter AcrB pore domain"/>
    <property type="match status" value="2"/>
</dbReference>
<sequence>MSFLRNFLQNHVLANATFVVILLIGTLSYFQLPRAQDPEINFNWVAVFTALPGASTEDVEKLITQPLEDALQGLSDVKFVISNTREGISDISVRFDDIDERLFDKRLTDLRREVQNKANTDLPDEASEPFVMEFTTASQFPTAMVVLHGMANDETLRRAARNIRDDIDRLRGVDTTDPAGLRDPEIQIEFDPELLRSYGVTPTQLADTVRAHFRDVSAGELRVGEQSWLVRLIGTSSDPGRIARLPVSTSSGNTPIGELASVQRVREKGTKLAMHEGKPAVLLAVTKKTNANTLELVQRVEDYITAKNPILAPLGLELQLLDDQTVATRDALRIMQNNAALGLLLVVLVAWIFLGGHIAVFIGIGIPFTLAATFLLLNSIGETLNQSVLLGIVIVLGMLVDDAVVVVEAIYYRLQRGAQALDAAIDALREVFRPVTSSVLTTMAAFLPLMLMPGLVGDFMFIIPFVVSVALAISLIEAFWMLPVHISAARVNFKKPSRLQALRVRFTHWVRITYCRLLIRVLRYPKRSLGILGLLLVAALGLLASGQVRVQFFAFDPSRLFYVNVQMPPGTPLETTMDTLLEIEGKAREHLEDNDTRGIISVAGQMFTEMAPYFGDQYGQIAFSLNPDHNQTRSIDEIVDAMRTDVMAVSGPNRVNFFVIKPGPPTSSPINVKVRGDNFNELRAATDALWRELEAMPAVHDIRDDDSEGKPELRLRLNTDALQRTGLRTSDVMRDIRLLFDGEVVASMQDQGEKVEVRVRAQPLTVDSIDEALRQPIALPEGTAQQAREIPLSELVHVSSGAGKAYIRHYNFRRTITLQAELDQLQMDTITANQQIQEKWQALHTQYPGVDLEFSGELDDIQESLDAMASLFLFGVGLIYLILGSQFRSYWQPFMILATVPLAFIGVVFGLAVTNNPLSLYTLYGVVALAGIAVNAAIVMIDAANTRLANGMSVLHAIVYAARRRVIPIIITSLTTIAGLFSLATGLAGKSLVWGPVASAIVWGLAFSTVLTLFVIPLLYRTFMRRHEQQTK</sequence>
<dbReference type="PRINTS" id="PR00702">
    <property type="entry name" value="ACRIFLAVINRP"/>
</dbReference>
<keyword evidence="1" id="KW-0812">Transmembrane</keyword>
<gene>
    <name evidence="2" type="ORF">MNBD_GAMMA20-411</name>
</gene>
<organism evidence="2">
    <name type="scientific">hydrothermal vent metagenome</name>
    <dbReference type="NCBI Taxonomy" id="652676"/>
    <lineage>
        <taxon>unclassified sequences</taxon>
        <taxon>metagenomes</taxon>
        <taxon>ecological metagenomes</taxon>
    </lineage>
</organism>
<feature type="transmembrane region" description="Helical" evidence="1">
    <location>
        <begin position="459"/>
        <end position="482"/>
    </location>
</feature>
<accession>A0A3B1AMY0</accession>
<dbReference type="EMBL" id="UOFU01000069">
    <property type="protein sequence ID" value="VAW95264.1"/>
    <property type="molecule type" value="Genomic_DNA"/>
</dbReference>
<feature type="transmembrane region" description="Helical" evidence="1">
    <location>
        <begin position="920"/>
        <end position="945"/>
    </location>
</feature>
<reference evidence="2" key="1">
    <citation type="submission" date="2018-06" db="EMBL/GenBank/DDBJ databases">
        <authorList>
            <person name="Zhirakovskaya E."/>
        </authorList>
    </citation>
    <scope>NUCLEOTIDE SEQUENCE</scope>
</reference>
<dbReference type="InterPro" id="IPR027463">
    <property type="entry name" value="AcrB_DN_DC_subdom"/>
</dbReference>
<keyword evidence="1" id="KW-1133">Transmembrane helix</keyword>
<feature type="transmembrane region" description="Helical" evidence="1">
    <location>
        <begin position="339"/>
        <end position="368"/>
    </location>
</feature>
<feature type="transmembrane region" description="Helical" evidence="1">
    <location>
        <begin position="431"/>
        <end position="453"/>
    </location>
</feature>